<accession>C6RIV3</accession>
<comment type="caution">
    <text evidence="1">The sequence shown here is derived from an EMBL/GenBank/DDBJ whole genome shotgun (WGS) entry which is preliminary data.</text>
</comment>
<keyword evidence="2" id="KW-1185">Reference proteome</keyword>
<dbReference type="AlphaFoldDB" id="C6RIV3"/>
<dbReference type="STRING" id="553219.CAMSH0001_1450"/>
<evidence type="ECO:0000313" key="1">
    <source>
        <dbReference type="EMBL" id="EET78846.1"/>
    </source>
</evidence>
<dbReference type="Proteomes" id="UP000003107">
    <property type="component" value="Unassembled WGS sequence"/>
</dbReference>
<protein>
    <submittedName>
        <fullName evidence="1">Uncharacterized protein</fullName>
    </submittedName>
</protein>
<sequence>MAGSARFGGINLSFLNSLNFAVLIYRLIVQIHEAFLPSFFKFSAFKLALSKRALLCKFYPPPPQKKAFEDSKFSLKFKPT</sequence>
<evidence type="ECO:0000313" key="2">
    <source>
        <dbReference type="Proteomes" id="UP000003107"/>
    </source>
</evidence>
<name>C6RIV3_9BACT</name>
<reference evidence="1 2" key="1">
    <citation type="submission" date="2009-07" db="EMBL/GenBank/DDBJ databases">
        <authorList>
            <person name="Madupu R."/>
            <person name="Sebastian Y."/>
            <person name="Durkin A.S."/>
            <person name="Torralba M."/>
            <person name="Methe B."/>
            <person name="Sutton G.G."/>
            <person name="Strausberg R.L."/>
            <person name="Nelson K.E."/>
        </authorList>
    </citation>
    <scope>NUCLEOTIDE SEQUENCE [LARGE SCALE GENOMIC DNA]</scope>
    <source>
        <strain evidence="1 2">RM3277</strain>
    </source>
</reference>
<organism evidence="1 2">
    <name type="scientific">Campylobacter showae RM3277</name>
    <dbReference type="NCBI Taxonomy" id="553219"/>
    <lineage>
        <taxon>Bacteria</taxon>
        <taxon>Pseudomonadati</taxon>
        <taxon>Campylobacterota</taxon>
        <taxon>Epsilonproteobacteria</taxon>
        <taxon>Campylobacterales</taxon>
        <taxon>Campylobacteraceae</taxon>
        <taxon>Campylobacter</taxon>
    </lineage>
</organism>
<dbReference type="EMBL" id="ACVQ01000032">
    <property type="protein sequence ID" value="EET78846.1"/>
    <property type="molecule type" value="Genomic_DNA"/>
</dbReference>
<gene>
    <name evidence="1" type="ORF">CAMSH0001_1450</name>
</gene>
<proteinExistence type="predicted"/>